<accession>A0A151WNR0</accession>
<sequence>MLRLPKDAVLTLCENIRPYVQRAIRPTAILFELKDLIKEESVFRDTSMCQASISGAIHEIVNAINAIMQQWIKFPVQANEIEAIQQQFWINTNFPSVNVSKRKSLMCRILYIIYYNINIIKSENFLITVRKDHLKLKKLILHFEKVICNRYLHTLLSLRQQEFEF</sequence>
<reference evidence="1 2" key="1">
    <citation type="submission" date="2015-09" db="EMBL/GenBank/DDBJ databases">
        <title>Trachymyrmex zeteki WGS genome.</title>
        <authorList>
            <person name="Nygaard S."/>
            <person name="Hu H."/>
            <person name="Boomsma J."/>
            <person name="Zhang G."/>
        </authorList>
    </citation>
    <scope>NUCLEOTIDE SEQUENCE [LARGE SCALE GENOMIC DNA]</scope>
    <source>
        <strain evidence="1">Tzet28-1</strain>
        <tissue evidence="1">Whole body</tissue>
    </source>
</reference>
<dbReference type="Proteomes" id="UP000075809">
    <property type="component" value="Unassembled WGS sequence"/>
</dbReference>
<dbReference type="AlphaFoldDB" id="A0A151WNR0"/>
<dbReference type="STRING" id="64791.A0A151WNR0"/>
<dbReference type="EMBL" id="KQ982896">
    <property type="protein sequence ID" value="KYQ49542.1"/>
    <property type="molecule type" value="Genomic_DNA"/>
</dbReference>
<keyword evidence="2" id="KW-1185">Reference proteome</keyword>
<name>A0A151WNR0_9HYME</name>
<proteinExistence type="predicted"/>
<evidence type="ECO:0000313" key="1">
    <source>
        <dbReference type="EMBL" id="KYQ49542.1"/>
    </source>
</evidence>
<evidence type="ECO:0000313" key="2">
    <source>
        <dbReference type="Proteomes" id="UP000075809"/>
    </source>
</evidence>
<gene>
    <name evidence="1" type="ORF">ALC60_11394</name>
</gene>
<protein>
    <submittedName>
        <fullName evidence="1">Uncharacterized protein</fullName>
    </submittedName>
</protein>
<organism evidence="1 2">
    <name type="scientific">Mycetomoellerius zeteki</name>
    <dbReference type="NCBI Taxonomy" id="64791"/>
    <lineage>
        <taxon>Eukaryota</taxon>
        <taxon>Metazoa</taxon>
        <taxon>Ecdysozoa</taxon>
        <taxon>Arthropoda</taxon>
        <taxon>Hexapoda</taxon>
        <taxon>Insecta</taxon>
        <taxon>Pterygota</taxon>
        <taxon>Neoptera</taxon>
        <taxon>Endopterygota</taxon>
        <taxon>Hymenoptera</taxon>
        <taxon>Apocrita</taxon>
        <taxon>Aculeata</taxon>
        <taxon>Formicoidea</taxon>
        <taxon>Formicidae</taxon>
        <taxon>Myrmicinae</taxon>
        <taxon>Mycetomoellerius</taxon>
    </lineage>
</organism>